<sequence length="223" mass="24694">MFLSEEMQDFVKELNPDFKFLESALKVLSPFVDVLRKNSRRNDCHNISLLSVCHGSSVSDLRIQDLDAIGISSTYRAIASASQGKFSYMTSADRANFDPTFLVACAIDPNTASQMLPVQRICSGFAGPMDSSSIYSQQGLTLDMTIKKISNDEWRQRSEGKTNRKSWILGALYNVQSVGGGDAFVEPIKYWHGLLSTEWNKPAALAIEILSIPATSAPIERIF</sequence>
<accession>A0A915E2B3</accession>
<organism evidence="1 2">
    <name type="scientific">Ditylenchus dipsaci</name>
    <dbReference type="NCBI Taxonomy" id="166011"/>
    <lineage>
        <taxon>Eukaryota</taxon>
        <taxon>Metazoa</taxon>
        <taxon>Ecdysozoa</taxon>
        <taxon>Nematoda</taxon>
        <taxon>Chromadorea</taxon>
        <taxon>Rhabditida</taxon>
        <taxon>Tylenchina</taxon>
        <taxon>Tylenchomorpha</taxon>
        <taxon>Sphaerularioidea</taxon>
        <taxon>Anguinidae</taxon>
        <taxon>Anguininae</taxon>
        <taxon>Ditylenchus</taxon>
    </lineage>
</organism>
<reference evidence="2" key="1">
    <citation type="submission" date="2022-11" db="UniProtKB">
        <authorList>
            <consortium name="WormBaseParasite"/>
        </authorList>
    </citation>
    <scope>IDENTIFICATION</scope>
</reference>
<evidence type="ECO:0000313" key="2">
    <source>
        <dbReference type="WBParaSite" id="jg25723"/>
    </source>
</evidence>
<protein>
    <submittedName>
        <fullName evidence="2">Uncharacterized protein</fullName>
    </submittedName>
</protein>
<proteinExistence type="predicted"/>
<dbReference type="Proteomes" id="UP000887574">
    <property type="component" value="Unplaced"/>
</dbReference>
<dbReference type="WBParaSite" id="jg25723">
    <property type="protein sequence ID" value="jg25723"/>
    <property type="gene ID" value="jg25723"/>
</dbReference>
<name>A0A915E2B3_9BILA</name>
<dbReference type="AlphaFoldDB" id="A0A915E2B3"/>
<keyword evidence="1" id="KW-1185">Reference proteome</keyword>
<evidence type="ECO:0000313" key="1">
    <source>
        <dbReference type="Proteomes" id="UP000887574"/>
    </source>
</evidence>